<dbReference type="KEGG" id="psco:LY89DRAFT_489285"/>
<keyword evidence="1" id="KW-1133">Transmembrane helix</keyword>
<dbReference type="Proteomes" id="UP000070700">
    <property type="component" value="Unassembled WGS sequence"/>
</dbReference>
<evidence type="ECO:0000313" key="3">
    <source>
        <dbReference type="EMBL" id="KUJ19366.1"/>
    </source>
</evidence>
<keyword evidence="4" id="KW-1185">Reference proteome</keyword>
<dbReference type="EMBL" id="KQ947411">
    <property type="protein sequence ID" value="KUJ19366.1"/>
    <property type="molecule type" value="Genomic_DNA"/>
</dbReference>
<gene>
    <name evidence="3" type="ORF">LY89DRAFT_489285</name>
</gene>
<dbReference type="OrthoDB" id="3515801at2759"/>
<dbReference type="PANTHER" id="PTHR35910">
    <property type="entry name" value="2EXR DOMAIN-CONTAINING PROTEIN"/>
    <property type="match status" value="1"/>
</dbReference>
<dbReference type="GeneID" id="28817607"/>
<accession>A0A194XGU8</accession>
<reference evidence="3 4" key="1">
    <citation type="submission" date="2015-10" db="EMBL/GenBank/DDBJ databases">
        <title>Full genome of DAOMC 229536 Phialocephala scopiformis, a fungal endophyte of spruce producing the potent anti-insectan compound rugulosin.</title>
        <authorList>
            <consortium name="DOE Joint Genome Institute"/>
            <person name="Walker A.K."/>
            <person name="Frasz S.L."/>
            <person name="Seifert K.A."/>
            <person name="Miller J.D."/>
            <person name="Mondo S.J."/>
            <person name="Labutti K."/>
            <person name="Lipzen A."/>
            <person name="Dockter R."/>
            <person name="Kennedy M."/>
            <person name="Grigoriev I.V."/>
            <person name="Spatafora J.W."/>
        </authorList>
    </citation>
    <scope>NUCLEOTIDE SEQUENCE [LARGE SCALE GENOMIC DNA]</scope>
    <source>
        <strain evidence="3 4">CBS 120377</strain>
    </source>
</reference>
<feature type="domain" description="2EXR" evidence="2">
    <location>
        <begin position="56"/>
        <end position="143"/>
    </location>
</feature>
<evidence type="ECO:0000256" key="1">
    <source>
        <dbReference type="SAM" id="Phobius"/>
    </source>
</evidence>
<dbReference type="InParanoid" id="A0A194XGU8"/>
<keyword evidence="1" id="KW-0812">Transmembrane</keyword>
<evidence type="ECO:0000313" key="4">
    <source>
        <dbReference type="Proteomes" id="UP000070700"/>
    </source>
</evidence>
<dbReference type="Pfam" id="PF20150">
    <property type="entry name" value="2EXR"/>
    <property type="match status" value="1"/>
</dbReference>
<dbReference type="RefSeq" id="XP_018073721.1">
    <property type="nucleotide sequence ID" value="XM_018207881.1"/>
</dbReference>
<dbReference type="InterPro" id="IPR045518">
    <property type="entry name" value="2EXR"/>
</dbReference>
<proteinExistence type="predicted"/>
<dbReference type="AlphaFoldDB" id="A0A194XGU8"/>
<feature type="transmembrane region" description="Helical" evidence="1">
    <location>
        <begin position="7"/>
        <end position="26"/>
    </location>
</feature>
<protein>
    <recommendedName>
        <fullName evidence="2">2EXR domain-containing protein</fullName>
    </recommendedName>
</protein>
<dbReference type="PANTHER" id="PTHR35910:SF6">
    <property type="entry name" value="2EXR DOMAIN-CONTAINING PROTEIN"/>
    <property type="match status" value="1"/>
</dbReference>
<sequence>MNSDSNFTSLVLNSLVYLLIVTISVIEMATSNALTTAISNQDTSTAADIAQPLETFTLFPGLPIELRRQIWQHALPPATRLIPLRLKYKAPSENEPEAEDGSQYSFVHGVRGEQVGYRMWVRAKDLALLEVCREARAEYLMANSNILPGISKRKIYYPDAAIIYIQNWYSQAVYDYTEAAKDYVKEGGTSPGWFSGVKRLAVPNYSISVRSRSDRTRRYRLEQGEANIRQLFSGLKELIGISISSADGESMAPRDCMRSRMQASNDHRAENDPSYVVPKLTLLEHILGSGLERWSDCS</sequence>
<name>A0A194XGU8_MOLSC</name>
<organism evidence="3 4">
    <name type="scientific">Mollisia scopiformis</name>
    <name type="common">Conifer needle endophyte fungus</name>
    <name type="synonym">Phialocephala scopiformis</name>
    <dbReference type="NCBI Taxonomy" id="149040"/>
    <lineage>
        <taxon>Eukaryota</taxon>
        <taxon>Fungi</taxon>
        <taxon>Dikarya</taxon>
        <taxon>Ascomycota</taxon>
        <taxon>Pezizomycotina</taxon>
        <taxon>Leotiomycetes</taxon>
        <taxon>Helotiales</taxon>
        <taxon>Mollisiaceae</taxon>
        <taxon>Mollisia</taxon>
    </lineage>
</organism>
<keyword evidence="1" id="KW-0472">Membrane</keyword>
<evidence type="ECO:0000259" key="2">
    <source>
        <dbReference type="Pfam" id="PF20150"/>
    </source>
</evidence>